<name>A0A271J5C0_9BACT</name>
<accession>A0A271J5C0</accession>
<feature type="transmembrane region" description="Helical" evidence="7">
    <location>
        <begin position="254"/>
        <end position="274"/>
    </location>
</feature>
<gene>
    <name evidence="9" type="ORF">BSZ37_08240</name>
</gene>
<evidence type="ECO:0000256" key="3">
    <source>
        <dbReference type="ARBA" id="ARBA00022475"/>
    </source>
</evidence>
<keyword evidence="10" id="KW-1185">Reference proteome</keyword>
<comment type="similarity">
    <text evidence="7">Belongs to the binding-protein-dependent transport system permease family.</text>
</comment>
<dbReference type="AlphaFoldDB" id="A0A271J5C0"/>
<evidence type="ECO:0000256" key="6">
    <source>
        <dbReference type="ARBA" id="ARBA00023136"/>
    </source>
</evidence>
<evidence type="ECO:0000256" key="7">
    <source>
        <dbReference type="RuleBase" id="RU363032"/>
    </source>
</evidence>
<evidence type="ECO:0000256" key="5">
    <source>
        <dbReference type="ARBA" id="ARBA00022989"/>
    </source>
</evidence>
<evidence type="ECO:0000256" key="1">
    <source>
        <dbReference type="ARBA" id="ARBA00004651"/>
    </source>
</evidence>
<dbReference type="InterPro" id="IPR035906">
    <property type="entry name" value="MetI-like_sf"/>
</dbReference>
<dbReference type="PROSITE" id="PS50928">
    <property type="entry name" value="ABC_TM1"/>
    <property type="match status" value="1"/>
</dbReference>
<protein>
    <submittedName>
        <fullName evidence="9">Sugar ABC transporter permease</fullName>
    </submittedName>
</protein>
<dbReference type="CDD" id="cd06261">
    <property type="entry name" value="TM_PBP2"/>
    <property type="match status" value="1"/>
</dbReference>
<evidence type="ECO:0000259" key="8">
    <source>
        <dbReference type="PROSITE" id="PS50928"/>
    </source>
</evidence>
<reference evidence="9 10" key="1">
    <citation type="submission" date="2016-11" db="EMBL/GenBank/DDBJ databases">
        <title>Study of marine rhodopsin-containing bacteria.</title>
        <authorList>
            <person name="Yoshizawa S."/>
            <person name="Kumagai Y."/>
            <person name="Kogure K."/>
        </authorList>
    </citation>
    <scope>NUCLEOTIDE SEQUENCE [LARGE SCALE GENOMIC DNA]</scope>
    <source>
        <strain evidence="9 10">SAORIC-28</strain>
    </source>
</reference>
<evidence type="ECO:0000313" key="10">
    <source>
        <dbReference type="Proteomes" id="UP000216339"/>
    </source>
</evidence>
<dbReference type="PANTHER" id="PTHR30193:SF37">
    <property type="entry name" value="INNER MEMBRANE ABC TRANSPORTER PERMEASE PROTEIN YCJO"/>
    <property type="match status" value="1"/>
</dbReference>
<keyword evidence="5 7" id="KW-1133">Transmembrane helix</keyword>
<feature type="transmembrane region" description="Helical" evidence="7">
    <location>
        <begin position="100"/>
        <end position="120"/>
    </location>
</feature>
<dbReference type="GO" id="GO:0005886">
    <property type="term" value="C:plasma membrane"/>
    <property type="evidence" value="ECO:0007669"/>
    <property type="project" value="UniProtKB-SubCell"/>
</dbReference>
<feature type="domain" description="ABC transmembrane type-1" evidence="8">
    <location>
        <begin position="62"/>
        <end position="275"/>
    </location>
</feature>
<feature type="transmembrane region" description="Helical" evidence="7">
    <location>
        <begin position="203"/>
        <end position="223"/>
    </location>
</feature>
<dbReference type="SUPFAM" id="SSF161098">
    <property type="entry name" value="MetI-like"/>
    <property type="match status" value="1"/>
</dbReference>
<dbReference type="Pfam" id="PF00528">
    <property type="entry name" value="BPD_transp_1"/>
    <property type="match status" value="1"/>
</dbReference>
<evidence type="ECO:0000256" key="4">
    <source>
        <dbReference type="ARBA" id="ARBA00022692"/>
    </source>
</evidence>
<evidence type="ECO:0000313" key="9">
    <source>
        <dbReference type="EMBL" id="PAP78702.1"/>
    </source>
</evidence>
<feature type="transmembrane region" description="Helical" evidence="7">
    <location>
        <begin position="66"/>
        <end position="88"/>
    </location>
</feature>
<dbReference type="PANTHER" id="PTHR30193">
    <property type="entry name" value="ABC TRANSPORTER PERMEASE PROTEIN"/>
    <property type="match status" value="1"/>
</dbReference>
<dbReference type="Proteomes" id="UP000216339">
    <property type="component" value="Unassembled WGS sequence"/>
</dbReference>
<keyword evidence="2 7" id="KW-0813">Transport</keyword>
<dbReference type="EMBL" id="MQWD01000001">
    <property type="protein sequence ID" value="PAP78702.1"/>
    <property type="molecule type" value="Genomic_DNA"/>
</dbReference>
<proteinExistence type="inferred from homology"/>
<keyword evidence="6 7" id="KW-0472">Membrane</keyword>
<dbReference type="InterPro" id="IPR051393">
    <property type="entry name" value="ABC_transporter_permease"/>
</dbReference>
<comment type="caution">
    <text evidence="9">The sequence shown here is derived from an EMBL/GenBank/DDBJ whole genome shotgun (WGS) entry which is preliminary data.</text>
</comment>
<sequence length="283" mass="31010">MFFIAPSLLVIGAFFFLPVAAALALSLTDFDLYALADPGTARFVGLKNYVELAGDPDFWQALRNTAYFVVVGGPLSVAVSLGAALLVSSKLTRWKGLWRTVFFAPVVTTLVAVAVVWRYLYNAEYGLLNSALGAVGIEGVDWLGDPAWAMPAIIGLAVWKNFGYNMIIFVAGLAGVPEELYEAAELDGAGWWARFRHITVPELAPTFLFVGVITMIGYFQLFAEPYVMTEGGPLRATVSVVYLMYEEGFKWWNLGYASAVAFVLFALMMVGTLIQLRLQRSDP</sequence>
<keyword evidence="4 7" id="KW-0812">Transmembrane</keyword>
<dbReference type="GO" id="GO:0055085">
    <property type="term" value="P:transmembrane transport"/>
    <property type="evidence" value="ECO:0007669"/>
    <property type="project" value="InterPro"/>
</dbReference>
<keyword evidence="3" id="KW-1003">Cell membrane</keyword>
<organism evidence="9 10">
    <name type="scientific">Rubrivirga marina</name>
    <dbReference type="NCBI Taxonomy" id="1196024"/>
    <lineage>
        <taxon>Bacteria</taxon>
        <taxon>Pseudomonadati</taxon>
        <taxon>Rhodothermota</taxon>
        <taxon>Rhodothermia</taxon>
        <taxon>Rhodothermales</taxon>
        <taxon>Rubricoccaceae</taxon>
        <taxon>Rubrivirga</taxon>
    </lineage>
</organism>
<comment type="subcellular location">
    <subcellularLocation>
        <location evidence="1 7">Cell membrane</location>
        <topology evidence="1 7">Multi-pass membrane protein</topology>
    </subcellularLocation>
</comment>
<evidence type="ECO:0000256" key="2">
    <source>
        <dbReference type="ARBA" id="ARBA00022448"/>
    </source>
</evidence>
<dbReference type="InterPro" id="IPR000515">
    <property type="entry name" value="MetI-like"/>
</dbReference>
<dbReference type="Gene3D" id="1.10.3720.10">
    <property type="entry name" value="MetI-like"/>
    <property type="match status" value="1"/>
</dbReference>